<dbReference type="PANTHER" id="PTHR45790">
    <property type="entry name" value="SIROHEME SYNTHASE-RELATED"/>
    <property type="match status" value="1"/>
</dbReference>
<dbReference type="CDD" id="cd11642">
    <property type="entry name" value="SUMT"/>
    <property type="match status" value="1"/>
</dbReference>
<sequence length="266" mass="28286">MNQSRKVYLVGTGSGDPDLLTVKALRLIQNADVVIYDRLVSGDILKQIPSGASQIYVGKISGNHSLSQNEINQLLLKLADTRRTIVRLKGGDPFIFGRGSEEALLLAQNGIKFEIVPGITAASACSAYAGIPLTHRGLAQGVQIVTGHAQANQPLDLDWDGLADKNKTIVIYMGLANIDLICRKLIVAGLDGNTPAAAIQDGTTVRQQRVLSTLSLLASDTKNAMLQPPVIFVIGNVVSLASSLDWFGTEEANDCCTSRVGLITHG</sequence>
<keyword evidence="5" id="KW-0627">Porphyrin biosynthesis</keyword>
<dbReference type="GO" id="GO:0004851">
    <property type="term" value="F:uroporphyrin-III C-methyltransferase activity"/>
    <property type="evidence" value="ECO:0007669"/>
    <property type="project" value="UniProtKB-EC"/>
</dbReference>
<name>A0A3B1ALE8_9ZZZZ</name>
<dbReference type="PANTHER" id="PTHR45790:SF3">
    <property type="entry name" value="S-ADENOSYL-L-METHIONINE-DEPENDENT UROPORPHYRINOGEN III METHYLTRANSFERASE, CHLOROPLASTIC"/>
    <property type="match status" value="1"/>
</dbReference>
<evidence type="ECO:0000259" key="6">
    <source>
        <dbReference type="Pfam" id="PF00590"/>
    </source>
</evidence>
<dbReference type="Gene3D" id="3.40.1010.10">
    <property type="entry name" value="Cobalt-precorrin-4 Transmethylase, Domain 1"/>
    <property type="match status" value="1"/>
</dbReference>
<dbReference type="NCBIfam" id="TIGR01469">
    <property type="entry name" value="cobA_cysG_Cterm"/>
    <property type="match status" value="1"/>
</dbReference>
<evidence type="ECO:0000313" key="7">
    <source>
        <dbReference type="EMBL" id="VAW99129.1"/>
    </source>
</evidence>
<dbReference type="NCBIfam" id="NF004790">
    <property type="entry name" value="PRK06136.1"/>
    <property type="match status" value="1"/>
</dbReference>
<dbReference type="InterPro" id="IPR006366">
    <property type="entry name" value="CobA/CysG_C"/>
</dbReference>
<dbReference type="GO" id="GO:0032259">
    <property type="term" value="P:methylation"/>
    <property type="evidence" value="ECO:0007669"/>
    <property type="project" value="UniProtKB-KW"/>
</dbReference>
<dbReference type="InterPro" id="IPR035996">
    <property type="entry name" value="4pyrrol_Methylase_sf"/>
</dbReference>
<dbReference type="InterPro" id="IPR000878">
    <property type="entry name" value="4pyrrol_Mease"/>
</dbReference>
<feature type="domain" description="Tetrapyrrole methylase" evidence="6">
    <location>
        <begin position="6"/>
        <end position="215"/>
    </location>
</feature>
<dbReference type="Pfam" id="PF00590">
    <property type="entry name" value="TP_methylase"/>
    <property type="match status" value="1"/>
</dbReference>
<keyword evidence="2 7" id="KW-0489">Methyltransferase</keyword>
<keyword evidence="3 7" id="KW-0808">Transferase</keyword>
<dbReference type="InterPro" id="IPR014777">
    <property type="entry name" value="4pyrrole_Mease_sub1"/>
</dbReference>
<dbReference type="Gene3D" id="3.30.950.10">
    <property type="entry name" value="Methyltransferase, Cobalt-precorrin-4 Transmethylase, Domain 2"/>
    <property type="match status" value="1"/>
</dbReference>
<dbReference type="FunFam" id="3.30.950.10:FF:000001">
    <property type="entry name" value="Siroheme synthase"/>
    <property type="match status" value="1"/>
</dbReference>
<dbReference type="GO" id="GO:0019354">
    <property type="term" value="P:siroheme biosynthetic process"/>
    <property type="evidence" value="ECO:0007669"/>
    <property type="project" value="InterPro"/>
</dbReference>
<proteinExistence type="predicted"/>
<reference evidence="7" key="1">
    <citation type="submission" date="2018-06" db="EMBL/GenBank/DDBJ databases">
        <authorList>
            <person name="Zhirakovskaya E."/>
        </authorList>
    </citation>
    <scope>NUCLEOTIDE SEQUENCE</scope>
</reference>
<evidence type="ECO:0000256" key="3">
    <source>
        <dbReference type="ARBA" id="ARBA00022679"/>
    </source>
</evidence>
<dbReference type="SUPFAM" id="SSF53790">
    <property type="entry name" value="Tetrapyrrole methylase"/>
    <property type="match status" value="1"/>
</dbReference>
<dbReference type="EMBL" id="UOFT01000076">
    <property type="protein sequence ID" value="VAW99129.1"/>
    <property type="molecule type" value="Genomic_DNA"/>
</dbReference>
<dbReference type="InterPro" id="IPR014776">
    <property type="entry name" value="4pyrrole_Mease_sub2"/>
</dbReference>
<evidence type="ECO:0000256" key="1">
    <source>
        <dbReference type="ARBA" id="ARBA00012162"/>
    </source>
</evidence>
<organism evidence="7">
    <name type="scientific">hydrothermal vent metagenome</name>
    <dbReference type="NCBI Taxonomy" id="652676"/>
    <lineage>
        <taxon>unclassified sequences</taxon>
        <taxon>metagenomes</taxon>
        <taxon>ecological metagenomes</taxon>
    </lineage>
</organism>
<dbReference type="AlphaFoldDB" id="A0A3B1ALE8"/>
<evidence type="ECO:0000256" key="2">
    <source>
        <dbReference type="ARBA" id="ARBA00022603"/>
    </source>
</evidence>
<evidence type="ECO:0000256" key="5">
    <source>
        <dbReference type="ARBA" id="ARBA00023244"/>
    </source>
</evidence>
<gene>
    <name evidence="7" type="ORF">MNBD_GAMMA23-1465</name>
</gene>
<accession>A0A3B1ALE8</accession>
<keyword evidence="4" id="KW-0949">S-adenosyl-L-methionine</keyword>
<protein>
    <recommendedName>
        <fullName evidence="1">uroporphyrinogen-III C-methyltransferase</fullName>
        <ecNumber evidence="1">2.1.1.107</ecNumber>
    </recommendedName>
</protein>
<dbReference type="InterPro" id="IPR050161">
    <property type="entry name" value="Siro_Cobalamin_biosynth"/>
</dbReference>
<dbReference type="FunFam" id="3.40.1010.10:FF:000001">
    <property type="entry name" value="Siroheme synthase"/>
    <property type="match status" value="1"/>
</dbReference>
<dbReference type="EC" id="2.1.1.107" evidence="1"/>
<evidence type="ECO:0000256" key="4">
    <source>
        <dbReference type="ARBA" id="ARBA00022691"/>
    </source>
</evidence>